<dbReference type="InterPro" id="IPR002656">
    <property type="entry name" value="Acyl_transf_3_dom"/>
</dbReference>
<feature type="transmembrane region" description="Helical" evidence="8">
    <location>
        <begin position="223"/>
        <end position="241"/>
    </location>
</feature>
<keyword evidence="2" id="KW-1003">Cell membrane</keyword>
<sequence length="661" mass="70887">MAVLAVVTEHTFATPSGGFLGVDVFFVISGYLITRSLLDEVHRTGRIRIGRFWLRRVRRLAPAFLAMAGTTAVALLLLFPSQDPVSLLTPLGAAVASVSNWWFISQGTDYFGGFDVVSPFQHTWSLSVEEQFYALWPLLIVLSTWIVRRRTGTVRSSPLLKRLLLAFLTLAVCSSLAAAFVTSVDDPQTAYFSTATRAWELAAGAMLAVFIGSARPVSERSGLVLVIGGMTLIVSGMVFFAPSVPMPVPGAVPAVVGTVLVLVGGRSPRGGTWLLENRVSRFFGRISYSLYLWHFPILIIVQQVHPEALWSVIPVSCAFAAASFSFIERPMLAGGARTVPSSLRRTFTAAGTIASTAVAMAAIGAALPTSTVITAPAHAAPTPTSSVDARQESLERALRETNWDTALHDDGRHPGGPDPRDCGRLSLELPEEKCTFGASDAEHTVVLVGDSIAGAWSEAVIELMRTTRPSRKVVVLARNGCPFIDAEVQRGIECGRVQQQVIDRVADLRPDAVIIGSRMDGIPFEQVDGRGVLTASQFERASASMLEELRGTTGVVLQLTAPPAGKDPARCHVRFGSPQACTQRVSQEWLSRMASTERVADKHDVRLVDTRPLVSVDGLTPGTADGAFIRTDAVHVTPSFSRASAPALGELIDEAGGLDPR</sequence>
<evidence type="ECO:0000259" key="10">
    <source>
        <dbReference type="Pfam" id="PF19040"/>
    </source>
</evidence>
<comment type="subcellular location">
    <subcellularLocation>
        <location evidence="1">Cell membrane</location>
        <topology evidence="1">Multi-pass membrane protein</topology>
    </subcellularLocation>
</comment>
<evidence type="ECO:0000256" key="6">
    <source>
        <dbReference type="ARBA" id="ARBA00023136"/>
    </source>
</evidence>
<dbReference type="InterPro" id="IPR036514">
    <property type="entry name" value="SGNH_hydro_sf"/>
</dbReference>
<keyword evidence="12" id="KW-1185">Reference proteome</keyword>
<feature type="transmembrane region" description="Helical" evidence="8">
    <location>
        <begin position="347"/>
        <end position="367"/>
    </location>
</feature>
<accession>A0ABX2M4A5</accession>
<evidence type="ECO:0000256" key="1">
    <source>
        <dbReference type="ARBA" id="ARBA00004651"/>
    </source>
</evidence>
<evidence type="ECO:0000313" key="11">
    <source>
        <dbReference type="EMBL" id="NUU12957.1"/>
    </source>
</evidence>
<evidence type="ECO:0000313" key="12">
    <source>
        <dbReference type="Proteomes" id="UP000573001"/>
    </source>
</evidence>
<dbReference type="GO" id="GO:0016746">
    <property type="term" value="F:acyltransferase activity"/>
    <property type="evidence" value="ECO:0007669"/>
    <property type="project" value="UniProtKB-KW"/>
</dbReference>
<evidence type="ECO:0000256" key="3">
    <source>
        <dbReference type="ARBA" id="ARBA00022679"/>
    </source>
</evidence>
<organism evidence="11 12">
    <name type="scientific">Curtobacterium pusillum</name>
    <dbReference type="NCBI Taxonomy" id="69373"/>
    <lineage>
        <taxon>Bacteria</taxon>
        <taxon>Bacillati</taxon>
        <taxon>Actinomycetota</taxon>
        <taxon>Actinomycetes</taxon>
        <taxon>Micrococcales</taxon>
        <taxon>Microbacteriaceae</taxon>
        <taxon>Curtobacterium</taxon>
    </lineage>
</organism>
<evidence type="ECO:0000256" key="7">
    <source>
        <dbReference type="ARBA" id="ARBA00023315"/>
    </source>
</evidence>
<protein>
    <submittedName>
        <fullName evidence="11">Acyltransferase</fullName>
    </submittedName>
</protein>
<name>A0ABX2M4A5_9MICO</name>
<feature type="transmembrane region" description="Helical" evidence="8">
    <location>
        <begin position="286"/>
        <end position="302"/>
    </location>
</feature>
<dbReference type="Pfam" id="PF01757">
    <property type="entry name" value="Acyl_transf_3"/>
    <property type="match status" value="1"/>
</dbReference>
<evidence type="ECO:0000259" key="9">
    <source>
        <dbReference type="Pfam" id="PF01757"/>
    </source>
</evidence>
<keyword evidence="6 8" id="KW-0472">Membrane</keyword>
<feature type="transmembrane region" description="Helical" evidence="8">
    <location>
        <begin position="159"/>
        <end position="184"/>
    </location>
</feature>
<evidence type="ECO:0000256" key="4">
    <source>
        <dbReference type="ARBA" id="ARBA00022692"/>
    </source>
</evidence>
<dbReference type="Proteomes" id="UP000573001">
    <property type="component" value="Unassembled WGS sequence"/>
</dbReference>
<feature type="transmembrane region" description="Helical" evidence="8">
    <location>
        <begin position="131"/>
        <end position="147"/>
    </location>
</feature>
<keyword evidence="4 8" id="KW-0812">Transmembrane</keyword>
<keyword evidence="5 8" id="KW-1133">Transmembrane helix</keyword>
<gene>
    <name evidence="11" type="ORF">HP507_03765</name>
</gene>
<reference evidence="11 12" key="1">
    <citation type="submission" date="2020-05" db="EMBL/GenBank/DDBJ databases">
        <title>Genome Sequencing of Type Strains.</title>
        <authorList>
            <person name="Lemaire J.F."/>
            <person name="Inderbitzin P."/>
            <person name="Gregorio O.A."/>
            <person name="Collins S.B."/>
            <person name="Wespe N."/>
            <person name="Knight-Connoni V."/>
        </authorList>
    </citation>
    <scope>NUCLEOTIDE SEQUENCE [LARGE SCALE GENOMIC DNA]</scope>
    <source>
        <strain evidence="11 12">ATCC 19096</strain>
    </source>
</reference>
<evidence type="ECO:0000256" key="8">
    <source>
        <dbReference type="SAM" id="Phobius"/>
    </source>
</evidence>
<keyword evidence="3" id="KW-0808">Transferase</keyword>
<proteinExistence type="predicted"/>
<dbReference type="EMBL" id="JABMCE010000053">
    <property type="protein sequence ID" value="NUU12957.1"/>
    <property type="molecule type" value="Genomic_DNA"/>
</dbReference>
<dbReference type="PANTHER" id="PTHR23028:SF53">
    <property type="entry name" value="ACYL_TRANSF_3 DOMAIN-CONTAINING PROTEIN"/>
    <property type="match status" value="1"/>
</dbReference>
<dbReference type="Gene3D" id="3.40.50.1110">
    <property type="entry name" value="SGNH hydrolase"/>
    <property type="match status" value="1"/>
</dbReference>
<dbReference type="PANTHER" id="PTHR23028">
    <property type="entry name" value="ACETYLTRANSFERASE"/>
    <property type="match status" value="1"/>
</dbReference>
<comment type="caution">
    <text evidence="11">The sequence shown here is derived from an EMBL/GenBank/DDBJ whole genome shotgun (WGS) entry which is preliminary data.</text>
</comment>
<feature type="transmembrane region" description="Helical" evidence="8">
    <location>
        <begin position="190"/>
        <end position="211"/>
    </location>
</feature>
<feature type="domain" description="Acyltransferase 3" evidence="9">
    <location>
        <begin position="16"/>
        <end position="321"/>
    </location>
</feature>
<dbReference type="SUPFAM" id="SSF52266">
    <property type="entry name" value="SGNH hydrolase"/>
    <property type="match status" value="1"/>
</dbReference>
<dbReference type="InterPro" id="IPR050879">
    <property type="entry name" value="Acyltransferase_3"/>
</dbReference>
<dbReference type="InterPro" id="IPR043968">
    <property type="entry name" value="SGNH"/>
</dbReference>
<feature type="domain" description="SGNH" evidence="10">
    <location>
        <begin position="430"/>
        <end position="648"/>
    </location>
</feature>
<feature type="transmembrane region" description="Helical" evidence="8">
    <location>
        <begin position="20"/>
        <end position="38"/>
    </location>
</feature>
<keyword evidence="7 11" id="KW-0012">Acyltransferase</keyword>
<feature type="transmembrane region" description="Helical" evidence="8">
    <location>
        <begin position="247"/>
        <end position="265"/>
    </location>
</feature>
<evidence type="ECO:0000256" key="5">
    <source>
        <dbReference type="ARBA" id="ARBA00022989"/>
    </source>
</evidence>
<evidence type="ECO:0000256" key="2">
    <source>
        <dbReference type="ARBA" id="ARBA00022475"/>
    </source>
</evidence>
<dbReference type="Pfam" id="PF19040">
    <property type="entry name" value="SGNH"/>
    <property type="match status" value="1"/>
</dbReference>
<feature type="transmembrane region" description="Helical" evidence="8">
    <location>
        <begin position="59"/>
        <end position="79"/>
    </location>
</feature>
<feature type="transmembrane region" description="Helical" evidence="8">
    <location>
        <begin position="308"/>
        <end position="327"/>
    </location>
</feature>